<evidence type="ECO:0000313" key="2">
    <source>
        <dbReference type="Proteomes" id="UP000010799"/>
    </source>
</evidence>
<dbReference type="KEGG" id="lcc:B488_11440"/>
<dbReference type="Proteomes" id="UP000010799">
    <property type="component" value="Chromosome"/>
</dbReference>
<dbReference type="AlphaFoldDB" id="L0EXP0"/>
<sequence length="47" mass="5134">MGKPITLFFLCAFIIIVIGSLTAPSITKNNMTKCAPSYGVDPCKKHY</sequence>
<gene>
    <name evidence="1" type="ordered locus">B488_11440</name>
</gene>
<protein>
    <submittedName>
        <fullName evidence="1">Uncharacterized protein</fullName>
    </submittedName>
</protein>
<dbReference type="EMBL" id="CP003789">
    <property type="protein sequence ID" value="AGA65136.1"/>
    <property type="molecule type" value="Genomic_DNA"/>
</dbReference>
<dbReference type="HOGENOM" id="CLU_3061138_0_0_5"/>
<organism evidence="1 2">
    <name type="scientific">Liberibacter crescens (strain BT-1)</name>
    <dbReference type="NCBI Taxonomy" id="1215343"/>
    <lineage>
        <taxon>Bacteria</taxon>
        <taxon>Pseudomonadati</taxon>
        <taxon>Pseudomonadota</taxon>
        <taxon>Alphaproteobacteria</taxon>
        <taxon>Hyphomicrobiales</taxon>
        <taxon>Rhizobiaceae</taxon>
        <taxon>Liberibacter</taxon>
    </lineage>
</organism>
<accession>L0EXP0</accession>
<evidence type="ECO:0000313" key="1">
    <source>
        <dbReference type="EMBL" id="AGA65136.1"/>
    </source>
</evidence>
<reference evidence="1 2" key="1">
    <citation type="journal article" date="2012" name="Stand. Genomic Sci.">
        <title>Complete genome sequence of Liberibacter crescens BT-1.</title>
        <authorList>
            <person name="Leonard M.T."/>
            <person name="Fagen J.R."/>
            <person name="Davis-Richardson A.G."/>
            <person name="Davis M.J."/>
            <person name="Triplett E.W."/>
        </authorList>
    </citation>
    <scope>NUCLEOTIDE SEQUENCE [LARGE SCALE GENOMIC DNA]</scope>
    <source>
        <strain evidence="1 2">BT-1</strain>
    </source>
</reference>
<dbReference type="PATRIC" id="fig|1215343.11.peg.1178"/>
<dbReference type="eggNOG" id="ENOG5031AZ9">
    <property type="taxonomic scope" value="Bacteria"/>
</dbReference>
<proteinExistence type="predicted"/>
<name>L0EXP0_LIBCB</name>
<keyword evidence="2" id="KW-1185">Reference proteome</keyword>